<keyword evidence="4 6" id="KW-0472">Membrane</keyword>
<feature type="region of interest" description="Disordered" evidence="5">
    <location>
        <begin position="1"/>
        <end position="46"/>
    </location>
</feature>
<proteinExistence type="predicted"/>
<dbReference type="AlphaFoldDB" id="J6EU13"/>
<dbReference type="KEGG" id="tasa:A1Q1_02960"/>
<evidence type="ECO:0008006" key="9">
    <source>
        <dbReference type="Google" id="ProtNLM"/>
    </source>
</evidence>
<feature type="compositionally biased region" description="Basic and acidic residues" evidence="5">
    <location>
        <begin position="14"/>
        <end position="29"/>
    </location>
</feature>
<sequence length="344" mass="37000">MSSKDAEEIPLLSADERRAAAGTSVDRDPPASGTRQRRTEGTGDKVADRGQALKKKGGQFAAQAEQDVKGVVNIAQKGVASGTWFYPIRGVVYLLTHPNLLFPLLPTLAKAAGVSLAILLGCFFLLYLPQVAFLALFTGPLAVIAAVPLVLAESYVVIMWACKAFLLTDVADDLFDAVLVNKGQARLVEANRAVKTWSGGKVLGKLKARTVGKLSTENIVRYVLTLPLNFIPVVGTAFFLGYNGLKTGPSYHRRYFELKGWGPSQVQEWTTKRKPQYAAFGTAAMVFNLVPVASVLLNLCSNVGAALWAADIENGRDSGDDVADVALPTGTYLQDNKEGQKKEL</sequence>
<dbReference type="Proteomes" id="UP000002748">
    <property type="component" value="Unassembled WGS sequence"/>
</dbReference>
<evidence type="ECO:0000313" key="8">
    <source>
        <dbReference type="Proteomes" id="UP000002748"/>
    </source>
</evidence>
<evidence type="ECO:0000256" key="4">
    <source>
        <dbReference type="ARBA" id="ARBA00023136"/>
    </source>
</evidence>
<feature type="transmembrane region" description="Helical" evidence="6">
    <location>
        <begin position="108"/>
        <end position="128"/>
    </location>
</feature>
<comment type="subcellular location">
    <subcellularLocation>
        <location evidence="1">Membrane</location>
        <topology evidence="1">Multi-pass membrane protein</topology>
    </subcellularLocation>
</comment>
<dbReference type="OrthoDB" id="2107885at2759"/>
<evidence type="ECO:0000313" key="7">
    <source>
        <dbReference type="EMBL" id="EJT48044.1"/>
    </source>
</evidence>
<dbReference type="RefSeq" id="XP_014179664.1">
    <property type="nucleotide sequence ID" value="XM_014324189.1"/>
</dbReference>
<accession>J6EU13</accession>
<evidence type="ECO:0000256" key="1">
    <source>
        <dbReference type="ARBA" id="ARBA00004141"/>
    </source>
</evidence>
<comment type="caution">
    <text evidence="7">The sequence shown here is derived from an EMBL/GenBank/DDBJ whole genome shotgun (WGS) entry which is preliminary data.</text>
</comment>
<keyword evidence="3 6" id="KW-1133">Transmembrane helix</keyword>
<dbReference type="VEuPathDB" id="FungiDB:A1Q1_02960"/>
<dbReference type="InterPro" id="IPR052786">
    <property type="entry name" value="Spore_wall_assembly"/>
</dbReference>
<reference evidence="7 8" key="1">
    <citation type="journal article" date="2012" name="Eukaryot. Cell">
        <title>Draft genome sequence of CBS 2479, the standard type strain of Trichosporon asahii.</title>
        <authorList>
            <person name="Yang R.Y."/>
            <person name="Li H.T."/>
            <person name="Zhu H."/>
            <person name="Zhou G.P."/>
            <person name="Wang M."/>
            <person name="Wang L."/>
        </authorList>
    </citation>
    <scope>NUCLEOTIDE SEQUENCE [LARGE SCALE GENOMIC DNA]</scope>
    <source>
        <strain evidence="8">ATCC 90039 / CBS 2479 / JCM 2466 / KCTC 7840 / NCYC 2677 / UAMH 7654</strain>
    </source>
</reference>
<dbReference type="PANTHER" id="PTHR34292:SF2">
    <property type="entry name" value="OUTER SPORE WALL PROTEIN LDS1"/>
    <property type="match status" value="1"/>
</dbReference>
<evidence type="ECO:0000256" key="5">
    <source>
        <dbReference type="SAM" id="MobiDB-lite"/>
    </source>
</evidence>
<gene>
    <name evidence="7" type="ORF">A1Q1_02960</name>
</gene>
<dbReference type="GeneID" id="25986473"/>
<evidence type="ECO:0000256" key="2">
    <source>
        <dbReference type="ARBA" id="ARBA00022692"/>
    </source>
</evidence>
<feature type="compositionally biased region" description="Basic and acidic residues" evidence="5">
    <location>
        <begin position="37"/>
        <end position="46"/>
    </location>
</feature>
<name>J6EU13_TRIAS</name>
<dbReference type="Pfam" id="PF07264">
    <property type="entry name" value="EI24"/>
    <property type="match status" value="1"/>
</dbReference>
<dbReference type="InterPro" id="IPR059112">
    <property type="entry name" value="CysZ/EI24"/>
</dbReference>
<protein>
    <recommendedName>
        <fullName evidence="9">Regulator of rDNA transcription protein 8</fullName>
    </recommendedName>
</protein>
<evidence type="ECO:0000256" key="6">
    <source>
        <dbReference type="SAM" id="Phobius"/>
    </source>
</evidence>
<dbReference type="PANTHER" id="PTHR34292">
    <property type="entry name" value="OUTER SPORE WALL PROTEIN LDS1"/>
    <property type="match status" value="1"/>
</dbReference>
<keyword evidence="2 6" id="KW-0812">Transmembrane</keyword>
<feature type="transmembrane region" description="Helical" evidence="6">
    <location>
        <begin position="219"/>
        <end position="242"/>
    </location>
</feature>
<dbReference type="EMBL" id="ALBS01000215">
    <property type="protein sequence ID" value="EJT48044.1"/>
    <property type="molecule type" value="Genomic_DNA"/>
</dbReference>
<feature type="transmembrane region" description="Helical" evidence="6">
    <location>
        <begin position="277"/>
        <end position="299"/>
    </location>
</feature>
<organism evidence="7 8">
    <name type="scientific">Trichosporon asahii var. asahii (strain ATCC 90039 / CBS 2479 / JCM 2466 / KCTC 7840 / NBRC 103889/ NCYC 2677 / UAMH 7654)</name>
    <name type="common">Yeast</name>
    <dbReference type="NCBI Taxonomy" id="1186058"/>
    <lineage>
        <taxon>Eukaryota</taxon>
        <taxon>Fungi</taxon>
        <taxon>Dikarya</taxon>
        <taxon>Basidiomycota</taxon>
        <taxon>Agaricomycotina</taxon>
        <taxon>Tremellomycetes</taxon>
        <taxon>Trichosporonales</taxon>
        <taxon>Trichosporonaceae</taxon>
        <taxon>Trichosporon</taxon>
    </lineage>
</organism>
<evidence type="ECO:0000256" key="3">
    <source>
        <dbReference type="ARBA" id="ARBA00022989"/>
    </source>
</evidence>
<dbReference type="HOGENOM" id="CLU_062645_0_0_1"/>
<feature type="transmembrane region" description="Helical" evidence="6">
    <location>
        <begin position="134"/>
        <end position="158"/>
    </location>
</feature>